<dbReference type="PRINTS" id="PR00300">
    <property type="entry name" value="CLPPROTEASEA"/>
</dbReference>
<dbReference type="InterPro" id="IPR003959">
    <property type="entry name" value="ATPase_AAA_core"/>
</dbReference>
<dbReference type="InterPro" id="IPR027417">
    <property type="entry name" value="P-loop_NTPase"/>
</dbReference>
<organism evidence="8 9">
    <name type="scientific">Candidatus Veblenbacteria bacterium RIFOXYA2_FULL_43_9</name>
    <dbReference type="NCBI Taxonomy" id="1802425"/>
    <lineage>
        <taxon>Bacteria</taxon>
        <taxon>Candidatus Vebleniibacteriota</taxon>
    </lineage>
</organism>
<keyword evidence="2" id="KW-0547">Nucleotide-binding</keyword>
<dbReference type="SMART" id="SM00382">
    <property type="entry name" value="AAA"/>
    <property type="match status" value="2"/>
</dbReference>
<dbReference type="SUPFAM" id="SSF52540">
    <property type="entry name" value="P-loop containing nucleoside triphosphate hydrolases"/>
    <property type="match status" value="2"/>
</dbReference>
<dbReference type="AlphaFoldDB" id="A0A1G2Q204"/>
<dbReference type="InterPro" id="IPR004176">
    <property type="entry name" value="Clp_R_N"/>
</dbReference>
<comment type="caution">
    <text evidence="8">The sequence shown here is derived from an EMBL/GenBank/DDBJ whole genome shotgun (WGS) entry which is preliminary data.</text>
</comment>
<dbReference type="InterPro" id="IPR003593">
    <property type="entry name" value="AAA+_ATPase"/>
</dbReference>
<evidence type="ECO:0000256" key="1">
    <source>
        <dbReference type="ARBA" id="ARBA00022737"/>
    </source>
</evidence>
<gene>
    <name evidence="8" type="ORF">A2226_00295</name>
</gene>
<dbReference type="PANTHER" id="PTHR11638">
    <property type="entry name" value="ATP-DEPENDENT CLP PROTEASE"/>
    <property type="match status" value="1"/>
</dbReference>
<dbReference type="EMBL" id="MHTB01000044">
    <property type="protein sequence ID" value="OHA54594.1"/>
    <property type="molecule type" value="Genomic_DNA"/>
</dbReference>
<dbReference type="Gene3D" id="1.10.8.60">
    <property type="match status" value="2"/>
</dbReference>
<dbReference type="Gene3D" id="1.10.1780.10">
    <property type="entry name" value="Clp, N-terminal domain"/>
    <property type="match status" value="1"/>
</dbReference>
<dbReference type="GO" id="GO:0005737">
    <property type="term" value="C:cytoplasm"/>
    <property type="evidence" value="ECO:0007669"/>
    <property type="project" value="TreeGrafter"/>
</dbReference>
<feature type="domain" description="Clp R" evidence="7">
    <location>
        <begin position="104"/>
        <end position="244"/>
    </location>
</feature>
<dbReference type="Pfam" id="PF10431">
    <property type="entry name" value="ClpB_D2-small"/>
    <property type="match status" value="1"/>
</dbReference>
<dbReference type="SUPFAM" id="SSF81923">
    <property type="entry name" value="Double Clp-N motif"/>
    <property type="match status" value="1"/>
</dbReference>
<dbReference type="GO" id="GO:0016887">
    <property type="term" value="F:ATP hydrolysis activity"/>
    <property type="evidence" value="ECO:0007669"/>
    <property type="project" value="InterPro"/>
</dbReference>
<dbReference type="Pfam" id="PF07724">
    <property type="entry name" value="AAA_2"/>
    <property type="match status" value="1"/>
</dbReference>
<keyword evidence="3" id="KW-0067">ATP-binding</keyword>
<reference evidence="8 9" key="1">
    <citation type="journal article" date="2016" name="Nat. Commun.">
        <title>Thousands of microbial genomes shed light on interconnected biogeochemical processes in an aquifer system.</title>
        <authorList>
            <person name="Anantharaman K."/>
            <person name="Brown C.T."/>
            <person name="Hug L.A."/>
            <person name="Sharon I."/>
            <person name="Castelle C.J."/>
            <person name="Probst A.J."/>
            <person name="Thomas B.C."/>
            <person name="Singh A."/>
            <person name="Wilkins M.J."/>
            <person name="Karaoz U."/>
            <person name="Brodie E.L."/>
            <person name="Williams K.H."/>
            <person name="Hubbard S.S."/>
            <person name="Banfield J.F."/>
        </authorList>
    </citation>
    <scope>NUCLEOTIDE SEQUENCE [LARGE SCALE GENOMIC DNA]</scope>
</reference>
<keyword evidence="6" id="KW-0812">Transmembrane</keyword>
<evidence type="ECO:0000256" key="2">
    <source>
        <dbReference type="ARBA" id="ARBA00022741"/>
    </source>
</evidence>
<feature type="transmembrane region" description="Helical" evidence="6">
    <location>
        <begin position="28"/>
        <end position="50"/>
    </location>
</feature>
<evidence type="ECO:0000256" key="6">
    <source>
        <dbReference type="SAM" id="Phobius"/>
    </source>
</evidence>
<proteinExistence type="predicted"/>
<dbReference type="InterPro" id="IPR001270">
    <property type="entry name" value="ClpA/B"/>
</dbReference>
<dbReference type="InterPro" id="IPR050130">
    <property type="entry name" value="ClpA_ClpB"/>
</dbReference>
<dbReference type="InterPro" id="IPR036628">
    <property type="entry name" value="Clp_N_dom_sf"/>
</dbReference>
<dbReference type="CDD" id="cd19499">
    <property type="entry name" value="RecA-like_ClpB_Hsp104-like"/>
    <property type="match status" value="1"/>
</dbReference>
<sequence>MVTNIIWQNQYSLPELIFRRFRLAIYRAVALVAIILALLLFIIFVLVAAAPFIEEARWTVFFPPEPGAKLFWLSVILAGYAWYRLDREHAWYPALSSSAGEISVEKHLSEEVWRVLEKSYAYANRMQHPAVEPLHLLAASLSFVTGQRVFSRLGVDSAKLSATLRHGLSKLIPSPIPGLSTETINVLKKATELSLVRKSRHVEMSEVLVAISSGESIVTEVLEELEIKPEALDNVTAWYSLRRKLVNLRSRQGRSASFRPHRALDRTYSAVATPFLNRVAQDLTSLAARGYLMPCVGRSRETTEAYHIIEGGQSSVVLVGEPGIGRGSILEGIAQDMAAEEVPAVLQDKHLLLLSTAQLLSGANPAEAGERLLRVLNEAVHAGNIILAIKDIHQIIGLDAGSGQDLSLGDVLASAVSNHQLIIITTTTNASWREMVERSSLGQILQRVEIKELDDNSSIQVLESRVPGIEMQHHVYFSYGALAQAVTLAKRYLPDRYLPEKAISLLEEVAIYARERTGKDGMITAEHVAQVLANKVHVPVTQITAAESQKLLNLEQILHERIIGQDEAVKLVSQALRRARVNLRDQKRPVSSFLFLGPTGVGKTELAKVVAAEYFGGEDKMVRLDMSEYQTAESLYRLVGAPAGVGGEHGLLTEAVRRTPYTLVLLDELEKAHSDILNVFLQVLDDGRLTDASGRTIDFTNTIIIATSNAATAFIQEQLQQNVPLENIRRGLLRGGLQQYFRPEFLNRFDAIVVFKPLEIAEVEQVAGLMISKLARELESKGVHLKASPETIKELAAKGFDPLYGARPLRRVIQDNVDSALATHMLTGKITRRDVVVLEPGGVIRVEKAEKL</sequence>
<evidence type="ECO:0000313" key="8">
    <source>
        <dbReference type="EMBL" id="OHA54594.1"/>
    </source>
</evidence>
<dbReference type="Gene3D" id="3.40.50.300">
    <property type="entry name" value="P-loop containing nucleotide triphosphate hydrolases"/>
    <property type="match status" value="2"/>
</dbReference>
<dbReference type="GO" id="GO:0034605">
    <property type="term" value="P:cellular response to heat"/>
    <property type="evidence" value="ECO:0007669"/>
    <property type="project" value="TreeGrafter"/>
</dbReference>
<keyword evidence="4" id="KW-0143">Chaperone</keyword>
<evidence type="ECO:0000256" key="3">
    <source>
        <dbReference type="ARBA" id="ARBA00022840"/>
    </source>
</evidence>
<dbReference type="InterPro" id="IPR019489">
    <property type="entry name" value="Clp_ATPase_C"/>
</dbReference>
<evidence type="ECO:0000256" key="4">
    <source>
        <dbReference type="ARBA" id="ARBA00023186"/>
    </source>
</evidence>
<name>A0A1G2Q204_9BACT</name>
<dbReference type="Pfam" id="PF00004">
    <property type="entry name" value="AAA"/>
    <property type="match status" value="1"/>
</dbReference>
<dbReference type="InterPro" id="IPR041546">
    <property type="entry name" value="ClpA/ClpB_AAA_lid"/>
</dbReference>
<dbReference type="Pfam" id="PF02861">
    <property type="entry name" value="Clp_N"/>
    <property type="match status" value="1"/>
</dbReference>
<keyword evidence="6" id="KW-1133">Transmembrane helix</keyword>
<dbReference type="Proteomes" id="UP000178936">
    <property type="component" value="Unassembled WGS sequence"/>
</dbReference>
<keyword evidence="1 5" id="KW-0677">Repeat</keyword>
<evidence type="ECO:0000259" key="7">
    <source>
        <dbReference type="PROSITE" id="PS51903"/>
    </source>
</evidence>
<accession>A0A1G2Q204</accession>
<dbReference type="Pfam" id="PF17871">
    <property type="entry name" value="AAA_lid_9"/>
    <property type="match status" value="1"/>
</dbReference>
<protein>
    <recommendedName>
        <fullName evidence="7">Clp R domain-containing protein</fullName>
    </recommendedName>
</protein>
<keyword evidence="6" id="KW-0472">Membrane</keyword>
<evidence type="ECO:0000256" key="5">
    <source>
        <dbReference type="PROSITE-ProRule" id="PRU01251"/>
    </source>
</evidence>
<dbReference type="FunFam" id="3.40.50.300:FF:000025">
    <property type="entry name" value="ATP-dependent Clp protease subunit"/>
    <property type="match status" value="1"/>
</dbReference>
<dbReference type="GO" id="GO:0005524">
    <property type="term" value="F:ATP binding"/>
    <property type="evidence" value="ECO:0007669"/>
    <property type="project" value="UniProtKB-KW"/>
</dbReference>
<dbReference type="PROSITE" id="PS51903">
    <property type="entry name" value="CLP_R"/>
    <property type="match status" value="1"/>
</dbReference>
<evidence type="ECO:0000313" key="9">
    <source>
        <dbReference type="Proteomes" id="UP000178936"/>
    </source>
</evidence>
<dbReference type="PANTHER" id="PTHR11638:SF18">
    <property type="entry name" value="HEAT SHOCK PROTEIN 104"/>
    <property type="match status" value="1"/>
</dbReference>
<dbReference type="SMART" id="SM01086">
    <property type="entry name" value="ClpB_D2-small"/>
    <property type="match status" value="1"/>
</dbReference>